<feature type="transmembrane region" description="Helical" evidence="2">
    <location>
        <begin position="252"/>
        <end position="273"/>
    </location>
</feature>
<dbReference type="Proteomes" id="UP000007431">
    <property type="component" value="Unassembled WGS sequence"/>
</dbReference>
<reference evidence="4 5" key="1">
    <citation type="journal article" date="2010" name="Nat. Biotechnol.">
        <title>Genome sequence of the model mushroom Schizophyllum commune.</title>
        <authorList>
            <person name="Ohm R.A."/>
            <person name="de Jong J.F."/>
            <person name="Lugones L.G."/>
            <person name="Aerts A."/>
            <person name="Kothe E."/>
            <person name="Stajich J.E."/>
            <person name="de Vries R.P."/>
            <person name="Record E."/>
            <person name="Levasseur A."/>
            <person name="Baker S.E."/>
            <person name="Bartholomew K.A."/>
            <person name="Coutinho P.M."/>
            <person name="Erdmann S."/>
            <person name="Fowler T.J."/>
            <person name="Gathman A.C."/>
            <person name="Lombard V."/>
            <person name="Henrissat B."/>
            <person name="Knabe N."/>
            <person name="Kuees U."/>
            <person name="Lilly W.W."/>
            <person name="Lindquist E."/>
            <person name="Lucas S."/>
            <person name="Magnuson J.K."/>
            <person name="Piumi F."/>
            <person name="Raudaskoski M."/>
            <person name="Salamov A."/>
            <person name="Schmutz J."/>
            <person name="Schwarze F.W.M.R."/>
            <person name="vanKuyk P.A."/>
            <person name="Horton J.S."/>
            <person name="Grigoriev I.V."/>
            <person name="Woesten H.A.B."/>
        </authorList>
    </citation>
    <scope>NUCLEOTIDE SEQUENCE [LARGE SCALE GENOMIC DNA]</scope>
    <source>
        <strain evidence="5">H4-8 / FGSC 9210</strain>
    </source>
</reference>
<proteinExistence type="predicted"/>
<name>D8QCM5_SCHCM</name>
<dbReference type="HOGENOM" id="CLU_046025_5_4_1"/>
<evidence type="ECO:0000256" key="1">
    <source>
        <dbReference type="SAM" id="MobiDB-lite"/>
    </source>
</evidence>
<dbReference type="Pfam" id="PF20152">
    <property type="entry name" value="DUF6534"/>
    <property type="match status" value="1"/>
</dbReference>
<evidence type="ECO:0000259" key="3">
    <source>
        <dbReference type="Pfam" id="PF20152"/>
    </source>
</evidence>
<dbReference type="OMA" id="YIVMPNN"/>
<feature type="transmembrane region" description="Helical" evidence="2">
    <location>
        <begin position="58"/>
        <end position="83"/>
    </location>
</feature>
<accession>D8QCM5</accession>
<feature type="transmembrane region" description="Helical" evidence="2">
    <location>
        <begin position="182"/>
        <end position="207"/>
    </location>
</feature>
<dbReference type="AlphaFoldDB" id="D8QCM5"/>
<feature type="transmembrane region" description="Helical" evidence="2">
    <location>
        <begin position="20"/>
        <end position="38"/>
    </location>
</feature>
<sequence length="417" mass="46558">MATSDTMPPPPPPHFDPNLKYGPAFIGCIIAGILYGIACNQTYSYYKGRFQDPKLMRIFVYTLLLLETTHLVLTIHVCYFYMITNYDNFRSTDNPTWSFLIQMVVETMTDVSIRGFFARRVWILARPQSRRLAWALVLCIGAMSLFAFSCSVALTSRTYMSLDSNATHDPNVRHAWFNQVAYLLYASFGCSVVGDMFIAVSMCALLSRSRTGAIETDSIIDVLVLYAMATGLSTSLGEIVCFISYAVRKHDLIFVGVYFTLSTLSLNSFLASLNARSAFRNRERARTASAMMVLNTLPPSAQSSADTHTLFDSSMKSGEAFSDGPLHRDGTSEDYHPRRVQGWLGWKSVQRVQPKSYSQGDRVEYRPIGGTSDNVTHSTGEIVRIEGDGEEAKYTIRNDNTGKETTYQSMNIVGPAQ</sequence>
<dbReference type="PANTHER" id="PTHR40465">
    <property type="entry name" value="CHROMOSOME 1, WHOLE GENOME SHOTGUN SEQUENCE"/>
    <property type="match status" value="1"/>
</dbReference>
<evidence type="ECO:0000313" key="5">
    <source>
        <dbReference type="Proteomes" id="UP000007431"/>
    </source>
</evidence>
<evidence type="ECO:0000256" key="2">
    <source>
        <dbReference type="SAM" id="Phobius"/>
    </source>
</evidence>
<feature type="region of interest" description="Disordered" evidence="1">
    <location>
        <begin position="355"/>
        <end position="376"/>
    </location>
</feature>
<organism evidence="5">
    <name type="scientific">Schizophyllum commune (strain H4-8 / FGSC 9210)</name>
    <name type="common">Split gill fungus</name>
    <dbReference type="NCBI Taxonomy" id="578458"/>
    <lineage>
        <taxon>Eukaryota</taxon>
        <taxon>Fungi</taxon>
        <taxon>Dikarya</taxon>
        <taxon>Basidiomycota</taxon>
        <taxon>Agaricomycotina</taxon>
        <taxon>Agaricomycetes</taxon>
        <taxon>Agaricomycetidae</taxon>
        <taxon>Agaricales</taxon>
        <taxon>Schizophyllaceae</taxon>
        <taxon>Schizophyllum</taxon>
    </lineage>
</organism>
<dbReference type="VEuPathDB" id="FungiDB:SCHCODRAFT_02509791"/>
<keyword evidence="2" id="KW-0812">Transmembrane</keyword>
<dbReference type="EMBL" id="GL377309">
    <property type="protein sequence ID" value="EFI94960.1"/>
    <property type="molecule type" value="Genomic_DNA"/>
</dbReference>
<keyword evidence="5" id="KW-1185">Reference proteome</keyword>
<protein>
    <recommendedName>
        <fullName evidence="3">DUF6534 domain-containing protein</fullName>
    </recommendedName>
</protein>
<dbReference type="eggNOG" id="ENOG502SMJ3">
    <property type="taxonomic scope" value="Eukaryota"/>
</dbReference>
<dbReference type="InParanoid" id="D8QCM5"/>
<keyword evidence="2" id="KW-1133">Transmembrane helix</keyword>
<feature type="transmembrane region" description="Helical" evidence="2">
    <location>
        <begin position="219"/>
        <end position="246"/>
    </location>
</feature>
<feature type="domain" description="DUF6534" evidence="3">
    <location>
        <begin position="191"/>
        <end position="277"/>
    </location>
</feature>
<feature type="transmembrane region" description="Helical" evidence="2">
    <location>
        <begin position="133"/>
        <end position="154"/>
    </location>
</feature>
<keyword evidence="2" id="KW-0472">Membrane</keyword>
<evidence type="ECO:0000313" key="4">
    <source>
        <dbReference type="EMBL" id="EFI94960.1"/>
    </source>
</evidence>
<dbReference type="InterPro" id="IPR045339">
    <property type="entry name" value="DUF6534"/>
</dbReference>
<gene>
    <name evidence="4" type="ORF">SCHCODRAFT_111619</name>
</gene>
<feature type="non-terminal residue" evidence="4">
    <location>
        <position position="417"/>
    </location>
</feature>
<dbReference type="PANTHER" id="PTHR40465:SF1">
    <property type="entry name" value="DUF6534 DOMAIN-CONTAINING PROTEIN"/>
    <property type="match status" value="1"/>
</dbReference>